<evidence type="ECO:0000256" key="2">
    <source>
        <dbReference type="ARBA" id="ARBA00022630"/>
    </source>
</evidence>
<feature type="domain" description="Amine oxidase" evidence="7">
    <location>
        <begin position="19"/>
        <end position="461"/>
    </location>
</feature>
<dbReference type="InterPro" id="IPR004572">
    <property type="entry name" value="Protoporphyrinogen_oxidase"/>
</dbReference>
<dbReference type="InterPro" id="IPR002937">
    <property type="entry name" value="Amino_oxidase"/>
</dbReference>
<evidence type="ECO:0000256" key="3">
    <source>
        <dbReference type="ARBA" id="ARBA00022827"/>
    </source>
</evidence>
<evidence type="ECO:0000259" key="7">
    <source>
        <dbReference type="Pfam" id="PF01593"/>
    </source>
</evidence>
<keyword evidence="4 6" id="KW-0560">Oxidoreductase</keyword>
<dbReference type="STRING" id="322095.HMPREF3185_00654"/>
<dbReference type="GO" id="GO:0005737">
    <property type="term" value="C:cytoplasm"/>
    <property type="evidence" value="ECO:0007669"/>
    <property type="project" value="UniProtKB-SubCell"/>
</dbReference>
<dbReference type="Proteomes" id="UP000070224">
    <property type="component" value="Unassembled WGS sequence"/>
</dbReference>
<comment type="pathway">
    <text evidence="6">Porphyrin-containing compound metabolism; protoheme biosynthesis.</text>
</comment>
<dbReference type="SUPFAM" id="SSF54373">
    <property type="entry name" value="FAD-linked reductases, C-terminal domain"/>
    <property type="match status" value="1"/>
</dbReference>
<evidence type="ECO:0000256" key="6">
    <source>
        <dbReference type="RuleBase" id="RU364052"/>
    </source>
</evidence>
<comment type="caution">
    <text evidence="8">The sequence shown here is derived from an EMBL/GenBank/DDBJ whole genome shotgun (WGS) entry which is preliminary data.</text>
</comment>
<keyword evidence="5 6" id="KW-0350">Heme biosynthesis</keyword>
<comment type="catalytic activity">
    <reaction evidence="6">
        <text>coproporphyrinogen III + 3 O2 = coproporphyrin III + 3 H2O2</text>
        <dbReference type="Rhea" id="RHEA:43436"/>
        <dbReference type="ChEBI" id="CHEBI:15379"/>
        <dbReference type="ChEBI" id="CHEBI:16240"/>
        <dbReference type="ChEBI" id="CHEBI:57309"/>
        <dbReference type="ChEBI" id="CHEBI:131725"/>
        <dbReference type="EC" id="1.3.3.15"/>
    </reaction>
</comment>
<dbReference type="InterPro" id="IPR036188">
    <property type="entry name" value="FAD/NAD-bd_sf"/>
</dbReference>
<dbReference type="Pfam" id="PF01593">
    <property type="entry name" value="Amino_oxidase"/>
    <property type="match status" value="1"/>
</dbReference>
<dbReference type="GO" id="GO:0004729">
    <property type="term" value="F:oxygen-dependent protoporphyrinogen oxidase activity"/>
    <property type="evidence" value="ECO:0007669"/>
    <property type="project" value="UniProtKB-UniRule"/>
</dbReference>
<accession>A0A134BAL7</accession>
<dbReference type="InterPro" id="IPR050464">
    <property type="entry name" value="Zeta_carotene_desat/Oxidored"/>
</dbReference>
<keyword evidence="2 6" id="KW-0285">Flavoprotein</keyword>
<dbReference type="GO" id="GO:0006783">
    <property type="term" value="P:heme biosynthetic process"/>
    <property type="evidence" value="ECO:0007669"/>
    <property type="project" value="UniProtKB-UniRule"/>
</dbReference>
<evidence type="ECO:0000256" key="4">
    <source>
        <dbReference type="ARBA" id="ARBA00023002"/>
    </source>
</evidence>
<comment type="similarity">
    <text evidence="6">Belongs to the protoporphyrinogen/coproporphyrinogen oxidase family. Coproporphyrinogen III oxidase subfamily.</text>
</comment>
<dbReference type="PATRIC" id="fig|322095.3.peg.647"/>
<comment type="subcellular location">
    <subcellularLocation>
        <location evidence="6">Cytoplasm</location>
    </subcellularLocation>
</comment>
<dbReference type="UniPathway" id="UPA00252"/>
<reference evidence="9" key="1">
    <citation type="submission" date="2016-01" db="EMBL/GenBank/DDBJ databases">
        <authorList>
            <person name="Mitreva M."/>
            <person name="Pepin K.H."/>
            <person name="Mihindukulasuriya K.A."/>
            <person name="Fulton R."/>
            <person name="Fronick C."/>
            <person name="O'Laughlin M."/>
            <person name="Miner T."/>
            <person name="Herter B."/>
            <person name="Rosa B.A."/>
            <person name="Cordes M."/>
            <person name="Tomlinson C."/>
            <person name="Wollam A."/>
            <person name="Palsikar V.B."/>
            <person name="Mardis E.R."/>
            <person name="Wilson R.K."/>
        </authorList>
    </citation>
    <scope>NUCLEOTIDE SEQUENCE [LARGE SCALE GENOMIC DNA]</scope>
    <source>
        <strain evidence="9">KA00683</strain>
    </source>
</reference>
<organism evidence="8 9">
    <name type="scientific">Porphyromonas somerae</name>
    <dbReference type="NCBI Taxonomy" id="322095"/>
    <lineage>
        <taxon>Bacteria</taxon>
        <taxon>Pseudomonadati</taxon>
        <taxon>Bacteroidota</taxon>
        <taxon>Bacteroidia</taxon>
        <taxon>Bacteroidales</taxon>
        <taxon>Porphyromonadaceae</taxon>
        <taxon>Porphyromonas</taxon>
    </lineage>
</organism>
<dbReference type="PANTHER" id="PTHR42923:SF3">
    <property type="entry name" value="PROTOPORPHYRINOGEN OXIDASE"/>
    <property type="match status" value="1"/>
</dbReference>
<comment type="function">
    <text evidence="6">Involved in coproporphyrin-dependent heme b biosynthesis. Catalyzes the oxidation of coproporphyrinogen III to coproporphyrin III.</text>
</comment>
<evidence type="ECO:0000256" key="5">
    <source>
        <dbReference type="ARBA" id="ARBA00023133"/>
    </source>
</evidence>
<dbReference type="Gene3D" id="3.90.660.20">
    <property type="entry name" value="Protoporphyrinogen oxidase, mitochondrial, domain 2"/>
    <property type="match status" value="1"/>
</dbReference>
<dbReference type="EC" id="1.3.3.15" evidence="6"/>
<comment type="cofactor">
    <cofactor evidence="1 6">
        <name>FAD</name>
        <dbReference type="ChEBI" id="CHEBI:57692"/>
    </cofactor>
</comment>
<name>A0A134BAL7_9PORP</name>
<dbReference type="Gene3D" id="1.10.3110.10">
    <property type="entry name" value="protoporphyrinogen ix oxidase, domain 3"/>
    <property type="match status" value="1"/>
</dbReference>
<dbReference type="EMBL" id="LSDK01000050">
    <property type="protein sequence ID" value="KXB76998.1"/>
    <property type="molecule type" value="Genomic_DNA"/>
</dbReference>
<keyword evidence="3 6" id="KW-0274">FAD</keyword>
<keyword evidence="6" id="KW-0963">Cytoplasm</keyword>
<evidence type="ECO:0000313" key="8">
    <source>
        <dbReference type="EMBL" id="KXB76998.1"/>
    </source>
</evidence>
<evidence type="ECO:0000313" key="9">
    <source>
        <dbReference type="Proteomes" id="UP000070224"/>
    </source>
</evidence>
<dbReference type="NCBIfam" id="TIGR00562">
    <property type="entry name" value="proto_IX_ox"/>
    <property type="match status" value="1"/>
</dbReference>
<dbReference type="SUPFAM" id="SSF51905">
    <property type="entry name" value="FAD/NAD(P)-binding domain"/>
    <property type="match status" value="1"/>
</dbReference>
<dbReference type="PANTHER" id="PTHR42923">
    <property type="entry name" value="PROTOPORPHYRINOGEN OXIDASE"/>
    <property type="match status" value="1"/>
</dbReference>
<evidence type="ECO:0000256" key="1">
    <source>
        <dbReference type="ARBA" id="ARBA00001974"/>
    </source>
</evidence>
<keyword evidence="9" id="KW-1185">Reference proteome</keyword>
<sequence length="470" mass="51083">MTNSLPDTPLDVVIIGAGLTGLTAAFHLKEAGLSLHLVEQRDRPGGVIESHREGGFIYESGPTTGIISHAAVPRLFAAFPDLMCTASPEANRRLILKSMGKHTGEGQTFLPLPSSPLSGLKTPLFSMRDKLGILLEPFRARGQKENESIAELVVRRLGKSFLDYAVDPFIGGIYAGDPHRLVTRYALPKLYALEEQHGSFIRGAIAKARAPKDAEAQSVTKQIFSTSGGLSQLTHALANHIGSEHFSYSAEGCRITRTAEGLYEVQFTAEGATRTLRAHHVITTAPTPALPSLLPFLSTEDLAPITALRYAPIVQVAWGMRKTKLPHFHAFGGLVPSHEDGELLGILHPSACFEERAPKGGTLLSIFLGGMRAPEVIDYSDEAIEALVRERLQRLLGITNEPDLLHIFRHRLAIPQYEASSGARFERIAQLEERYPGLHLAGAIRDGIGIPDRIKQGEALARLISKQHGA</sequence>
<dbReference type="AlphaFoldDB" id="A0A134BAL7"/>
<proteinExistence type="inferred from homology"/>
<dbReference type="Gene3D" id="3.50.50.60">
    <property type="entry name" value="FAD/NAD(P)-binding domain"/>
    <property type="match status" value="1"/>
</dbReference>
<gene>
    <name evidence="8" type="ORF">HMPREF3185_00654</name>
</gene>
<protein>
    <recommendedName>
        <fullName evidence="6">Coproporphyrinogen III oxidase</fullName>
        <ecNumber evidence="6">1.3.3.15</ecNumber>
    </recommendedName>
</protein>